<feature type="compositionally biased region" description="Low complexity" evidence="1">
    <location>
        <begin position="18"/>
        <end position="47"/>
    </location>
</feature>
<sequence length="261" mass="28525">MSTRRVTRSASAKVAAETSSSSSPSIPSTISTNLITTPTSNSTISSPRAGIKSKPKPPSKRPSSSPSTPSPSDPHISFPSASAFDQYLLLQSGPSTLSGIWVRITKKSSISRFPSVTYHEAVDVALCHGWIDGQRKALDNIFFLQRFTPRRPRSLWSRRNVERVEVLMAEGRMRPAGIAAVEAAKKDGRWDRAYAGPATMEVPADFEDALAGDEAARTAFQGLSKAQRYSFLWSIQTAVKKETRQRKIKEFVGLLAEGKTL</sequence>
<reference evidence="2 3" key="1">
    <citation type="submission" date="2016-07" db="EMBL/GenBank/DDBJ databases">
        <title>Multiple horizontal gene transfer events from other fungi enriched the ability of initially mycotrophic Trichoderma (Ascomycota) to feed on dead plant biomass.</title>
        <authorList>
            <consortium name="DOE Joint Genome Institute"/>
            <person name="Aerts A."/>
            <person name="Atanasova L."/>
            <person name="Chenthamara K."/>
            <person name="Zhang J."/>
            <person name="Grujic M."/>
            <person name="Henrissat B."/>
            <person name="Kuo A."/>
            <person name="Salamov A."/>
            <person name="Lipzen A."/>
            <person name="Labutti K."/>
            <person name="Barry K."/>
            <person name="Miao Y."/>
            <person name="Rahimi M.J."/>
            <person name="Shen Q."/>
            <person name="Grigoriev I.V."/>
            <person name="Kubicek C.P."/>
            <person name="Druzhinina I.S."/>
        </authorList>
    </citation>
    <scope>NUCLEOTIDE SEQUENCE [LARGE SCALE GENOMIC DNA]</scope>
    <source>
        <strain evidence="2 3">ATCC 18648</strain>
    </source>
</reference>
<evidence type="ECO:0000313" key="2">
    <source>
        <dbReference type="EMBL" id="PTB71151.1"/>
    </source>
</evidence>
<name>A0A2T4BPC5_TRILO</name>
<dbReference type="OrthoDB" id="10263401at2759"/>
<protein>
    <recommendedName>
        <fullName evidence="4">Bacteriocin-protection protein</fullName>
    </recommendedName>
</protein>
<proteinExistence type="predicted"/>
<dbReference type="Proteomes" id="UP000240760">
    <property type="component" value="Unassembled WGS sequence"/>
</dbReference>
<evidence type="ECO:0000313" key="3">
    <source>
        <dbReference type="Proteomes" id="UP000240760"/>
    </source>
</evidence>
<organism evidence="2 3">
    <name type="scientific">Trichoderma longibrachiatum ATCC 18648</name>
    <dbReference type="NCBI Taxonomy" id="983965"/>
    <lineage>
        <taxon>Eukaryota</taxon>
        <taxon>Fungi</taxon>
        <taxon>Dikarya</taxon>
        <taxon>Ascomycota</taxon>
        <taxon>Pezizomycotina</taxon>
        <taxon>Sordariomycetes</taxon>
        <taxon>Hypocreomycetidae</taxon>
        <taxon>Hypocreales</taxon>
        <taxon>Hypocreaceae</taxon>
        <taxon>Trichoderma</taxon>
    </lineage>
</organism>
<dbReference type="Pfam" id="PF13376">
    <property type="entry name" value="OmdA"/>
    <property type="match status" value="1"/>
</dbReference>
<dbReference type="STRING" id="983965.A0A2T4BPC5"/>
<gene>
    <name evidence="2" type="ORF">M440DRAFT_1406806</name>
</gene>
<feature type="compositionally biased region" description="Polar residues" evidence="1">
    <location>
        <begin position="1"/>
        <end position="10"/>
    </location>
</feature>
<accession>A0A2T4BPC5</accession>
<dbReference type="AlphaFoldDB" id="A0A2T4BPC5"/>
<dbReference type="EMBL" id="KZ679152">
    <property type="protein sequence ID" value="PTB71151.1"/>
    <property type="molecule type" value="Genomic_DNA"/>
</dbReference>
<evidence type="ECO:0000256" key="1">
    <source>
        <dbReference type="SAM" id="MobiDB-lite"/>
    </source>
</evidence>
<evidence type="ECO:0008006" key="4">
    <source>
        <dbReference type="Google" id="ProtNLM"/>
    </source>
</evidence>
<feature type="region of interest" description="Disordered" evidence="1">
    <location>
        <begin position="1"/>
        <end position="76"/>
    </location>
</feature>
<keyword evidence="3" id="KW-1185">Reference proteome</keyword>